<name>A0A495DF37_9PROT</name>
<proteinExistence type="predicted"/>
<evidence type="ECO:0000259" key="2">
    <source>
        <dbReference type="Pfam" id="PF04389"/>
    </source>
</evidence>
<dbReference type="Proteomes" id="UP000273675">
    <property type="component" value="Unassembled WGS sequence"/>
</dbReference>
<dbReference type="OrthoDB" id="1521787at2"/>
<gene>
    <name evidence="3" type="ORF">C7435_1262</name>
</gene>
<feature type="signal peptide" evidence="1">
    <location>
        <begin position="1"/>
        <end position="20"/>
    </location>
</feature>
<accession>A0A495DF37</accession>
<feature type="chain" id="PRO_5019733018" evidence="1">
    <location>
        <begin position="21"/>
        <end position="319"/>
    </location>
</feature>
<dbReference type="InterPro" id="IPR045175">
    <property type="entry name" value="M28_fam"/>
</dbReference>
<protein>
    <submittedName>
        <fullName evidence="3">Peptidase M28-like protein</fullName>
    </submittedName>
</protein>
<feature type="domain" description="Peptidase M28" evidence="2">
    <location>
        <begin position="102"/>
        <end position="302"/>
    </location>
</feature>
<dbReference type="GO" id="GO:0008235">
    <property type="term" value="F:metalloexopeptidase activity"/>
    <property type="evidence" value="ECO:0007669"/>
    <property type="project" value="InterPro"/>
</dbReference>
<evidence type="ECO:0000256" key="1">
    <source>
        <dbReference type="SAM" id="SignalP"/>
    </source>
</evidence>
<evidence type="ECO:0000313" key="4">
    <source>
        <dbReference type="Proteomes" id="UP000273675"/>
    </source>
</evidence>
<dbReference type="PROSITE" id="PS51257">
    <property type="entry name" value="PROKAR_LIPOPROTEIN"/>
    <property type="match status" value="1"/>
</dbReference>
<evidence type="ECO:0000313" key="3">
    <source>
        <dbReference type="EMBL" id="RKR00064.1"/>
    </source>
</evidence>
<dbReference type="PANTHER" id="PTHR12147:SF26">
    <property type="entry name" value="PEPTIDASE M28 DOMAIN-CONTAINING PROTEIN"/>
    <property type="match status" value="1"/>
</dbReference>
<dbReference type="PANTHER" id="PTHR12147">
    <property type="entry name" value="METALLOPEPTIDASE M28 FAMILY MEMBER"/>
    <property type="match status" value="1"/>
</dbReference>
<comment type="caution">
    <text evidence="3">The sequence shown here is derived from an EMBL/GenBank/DDBJ whole genome shotgun (WGS) entry which is preliminary data.</text>
</comment>
<dbReference type="InterPro" id="IPR007484">
    <property type="entry name" value="Peptidase_M28"/>
</dbReference>
<sequence>MRAILASSMFSMALLTTACAAVQPGGAGEAWSLDRPQLLTDLRVLAADDMEGREVGTDGNARARAYIITRLEAMGVAPVGDSYEHDFSFEMRRTGEKVDGVNILARIDGTSDSSRTMVVSAHYDHEGMRGEQIWNGADDNASGVASVLAVAEMFLADPPEHDVIFAFVDAEERGLQGARAFVANPPIPVENITFNLNMDMVAMSTDRILWAVGTYHYPYLTPIVEDVASRATVSMPMGYDEPTEEPGGDWTNLTDSGAFHAAGIPFIYLGVDFHPHYHQPSDTYENMTLDFFQDASAAIADFARQSDENLDMIGEASGR</sequence>
<dbReference type="RefSeq" id="WP_121210463.1">
    <property type="nucleotide sequence ID" value="NZ_RBIM01000003.1"/>
</dbReference>
<reference evidence="3 4" key="1">
    <citation type="submission" date="2018-10" db="EMBL/GenBank/DDBJ databases">
        <title>Genomic Encyclopedia of Type Strains, Phase IV (KMG-IV): sequencing the most valuable type-strain genomes for metagenomic binning, comparative biology and taxonomic classification.</title>
        <authorList>
            <person name="Goeker M."/>
        </authorList>
    </citation>
    <scope>NUCLEOTIDE SEQUENCE [LARGE SCALE GENOMIC DNA]</scope>
    <source>
        <strain evidence="3 4">DSM 4734</strain>
    </source>
</reference>
<dbReference type="GO" id="GO:0006508">
    <property type="term" value="P:proteolysis"/>
    <property type="evidence" value="ECO:0007669"/>
    <property type="project" value="InterPro"/>
</dbReference>
<dbReference type="EMBL" id="RBIM01000003">
    <property type="protein sequence ID" value="RKR00064.1"/>
    <property type="molecule type" value="Genomic_DNA"/>
</dbReference>
<dbReference type="Gene3D" id="3.40.630.10">
    <property type="entry name" value="Zn peptidases"/>
    <property type="match status" value="1"/>
</dbReference>
<dbReference type="SUPFAM" id="SSF53187">
    <property type="entry name" value="Zn-dependent exopeptidases"/>
    <property type="match status" value="1"/>
</dbReference>
<dbReference type="AlphaFoldDB" id="A0A495DF37"/>
<dbReference type="Pfam" id="PF04389">
    <property type="entry name" value="Peptidase_M28"/>
    <property type="match status" value="1"/>
</dbReference>
<organism evidence="3 4">
    <name type="scientific">Maricaulis maris</name>
    <dbReference type="NCBI Taxonomy" id="74318"/>
    <lineage>
        <taxon>Bacteria</taxon>
        <taxon>Pseudomonadati</taxon>
        <taxon>Pseudomonadota</taxon>
        <taxon>Alphaproteobacteria</taxon>
        <taxon>Maricaulales</taxon>
        <taxon>Maricaulaceae</taxon>
        <taxon>Maricaulis</taxon>
    </lineage>
</organism>
<keyword evidence="1" id="KW-0732">Signal</keyword>